<dbReference type="GO" id="GO:0003924">
    <property type="term" value="F:GTPase activity"/>
    <property type="evidence" value="ECO:0007669"/>
    <property type="project" value="InterPro"/>
</dbReference>
<dbReference type="PROSITE" id="PS51421">
    <property type="entry name" value="RAS"/>
    <property type="match status" value="1"/>
</dbReference>
<dbReference type="PRINTS" id="PR00449">
    <property type="entry name" value="RASTRNSFRMNG"/>
</dbReference>
<gene>
    <name evidence="3" type="ORF">4_59</name>
</gene>
<proteinExistence type="predicted"/>
<accession>A0A5B8HVR5</accession>
<comment type="subcellular location">
    <subcellularLocation>
        <location evidence="1">Host cell membrane</location>
        <topology evidence="1">Lipid-anchor</topology>
        <orientation evidence="1">Cytoplasmic side</orientation>
    </subcellularLocation>
</comment>
<dbReference type="InterPro" id="IPR005225">
    <property type="entry name" value="Small_GTP-bd"/>
</dbReference>
<evidence type="ECO:0000313" key="3">
    <source>
        <dbReference type="EMBL" id="QDY52179.1"/>
    </source>
</evidence>
<dbReference type="CDD" id="cd00154">
    <property type="entry name" value="Rab"/>
    <property type="match status" value="1"/>
</dbReference>
<dbReference type="SMART" id="SM00175">
    <property type="entry name" value="RAB"/>
    <property type="match status" value="1"/>
</dbReference>
<protein>
    <submittedName>
        <fullName evidence="3">Ras family</fullName>
    </submittedName>
</protein>
<dbReference type="InterPro" id="IPR001806">
    <property type="entry name" value="Small_GTPase"/>
</dbReference>
<dbReference type="InterPro" id="IPR027417">
    <property type="entry name" value="P-loop_NTPase"/>
</dbReference>
<dbReference type="GO" id="GO:0005525">
    <property type="term" value="F:GTP binding"/>
    <property type="evidence" value="ECO:0007669"/>
    <property type="project" value="InterPro"/>
</dbReference>
<dbReference type="SMART" id="SM00173">
    <property type="entry name" value="RAS"/>
    <property type="match status" value="1"/>
</dbReference>
<dbReference type="PANTHER" id="PTHR47978">
    <property type="match status" value="1"/>
</dbReference>
<dbReference type="SMART" id="SM00176">
    <property type="entry name" value="RAN"/>
    <property type="match status" value="1"/>
</dbReference>
<dbReference type="NCBIfam" id="TIGR00231">
    <property type="entry name" value="small_GTP"/>
    <property type="match status" value="1"/>
</dbReference>
<dbReference type="PROSITE" id="PS51419">
    <property type="entry name" value="RAB"/>
    <property type="match status" value="1"/>
</dbReference>
<evidence type="ECO:0000256" key="2">
    <source>
        <dbReference type="ARBA" id="ARBA00022741"/>
    </source>
</evidence>
<dbReference type="Pfam" id="PF00071">
    <property type="entry name" value="Ras"/>
    <property type="match status" value="1"/>
</dbReference>
<keyword evidence="2" id="KW-0547">Nucleotide-binding</keyword>
<evidence type="ECO:0000256" key="1">
    <source>
        <dbReference type="ARBA" id="ARBA00004112"/>
    </source>
</evidence>
<dbReference type="Gene3D" id="3.40.50.300">
    <property type="entry name" value="P-loop containing nucleotide triphosphate hydrolases"/>
    <property type="match status" value="1"/>
</dbReference>
<dbReference type="SMART" id="SM00174">
    <property type="entry name" value="RHO"/>
    <property type="match status" value="1"/>
</dbReference>
<dbReference type="EMBL" id="MK250088">
    <property type="protein sequence ID" value="QDY52179.1"/>
    <property type="molecule type" value="Genomic_DNA"/>
</dbReference>
<organism evidence="3">
    <name type="scientific">Mimiviridae sp. ChoanoV1</name>
    <dbReference type="NCBI Taxonomy" id="2596887"/>
    <lineage>
        <taxon>Viruses</taxon>
        <taxon>Varidnaviria</taxon>
        <taxon>Bamfordvirae</taxon>
        <taxon>Nucleocytoviricota</taxon>
        <taxon>Megaviricetes</taxon>
        <taxon>Imitervirales</taxon>
        <taxon>Schizomimiviridae</taxon>
    </lineage>
</organism>
<dbReference type="FunFam" id="3.40.50.300:FF:001447">
    <property type="entry name" value="Ras-related protein Rab-1B"/>
    <property type="match status" value="1"/>
</dbReference>
<sequence>MNKTYILKIGLIGNYSVGKSCILDSFVKKESCLSQVSTIGVDFRTVDYSYNDINFKLQIWDTAGQEQFANIVRSYLRQLDAIIYVFDLTEYNSLKSLNKCITEVNFFNKNKNIISILAGNKADLKNKYQVSNNEIESFNSQYNMKYVETSIKDIKSLNNLFMTLIKEIYHNLVNKKIILKEKNHYKEESIEIKNKEKKCCNYL</sequence>
<dbReference type="SUPFAM" id="SSF52540">
    <property type="entry name" value="P-loop containing nucleoside triphosphate hydrolases"/>
    <property type="match status" value="1"/>
</dbReference>
<dbReference type="GO" id="GO:0020002">
    <property type="term" value="C:host cell plasma membrane"/>
    <property type="evidence" value="ECO:0007669"/>
    <property type="project" value="UniProtKB-SubCell"/>
</dbReference>
<name>A0A5B8HVR5_9VIRU</name>
<reference evidence="3" key="1">
    <citation type="submission" date="2018-11" db="EMBL/GenBank/DDBJ databases">
        <title>A distinct lineage of giant viruses engineers rhodopsin photosystems in predatory marine eukaryotes.</title>
        <authorList>
            <person name="Needham D.M."/>
            <person name="Yoshizawa S."/>
            <person name="Hosaka T."/>
            <person name="Poirier C."/>
            <person name="Choi C.-J."/>
            <person name="Hehenberger E."/>
            <person name="Irwin N.A.T."/>
            <person name="Wilken S."/>
            <person name="Yung C.-M."/>
            <person name="Bachy C."/>
            <person name="Kurihara R."/>
            <person name="Nakajima Y."/>
            <person name="Kojima K."/>
            <person name="Kimura-Someya T."/>
            <person name="Leonard G."/>
            <person name="Malmstrom R.R."/>
            <person name="Mende D."/>
            <person name="Olson D.K."/>
            <person name="Sudo Y."/>
            <person name="Sudek S."/>
            <person name="Richards T.A."/>
            <person name="DeLong E.F."/>
            <person name="Keeling P.J."/>
            <person name="Santoro A.E."/>
            <person name="Shirouzu M."/>
            <person name="Iwasaki W."/>
            <person name="Worden A.Z."/>
        </authorList>
    </citation>
    <scope>NUCLEOTIDE SEQUENCE</scope>
</reference>